<sequence length="426" mass="48225">MATVATDQWVPQSENEARLKAALETIFITSPSSVITRAPDNQSNRFILQTKGYFDIYQYVVTGMTFISSRREFEEDYSKSAFRAVDKIDSGAYALLRDTSISVSTHCDEFSKNGLGRLTTSANGAISYARECIGMLKQRDEISLYNSFRILLDEKYRTGPKDYAFEEAKENARLVVTTMAQVSKTKGQEAAEMVGLLQAFYAKTDMDSKNVQRIKENFLTGPIDPNTGRRRLKSDGREQEPYGDVMDTEIVRLQDDVVAQTKVRDDEEDKWTVARDRAIALGAMGVFIGWFQIGMAIHASKAMDAKQAYTEAILRITKDNEDKTTIVKVLELVRALVNNYNQLLPKMMKAMDAMKEVEALFRAQNLNFQIIDNKIEALLSGVDAKTWAARRNWILTAIDEGVEKFKEISYLAEEFNQHAKPQIVKI</sequence>
<comment type="caution">
    <text evidence="1">The sequence shown here is derived from an EMBL/GenBank/DDBJ whole genome shotgun (WGS) entry which is preliminary data.</text>
</comment>
<dbReference type="AlphaFoldDB" id="A0AAV9XDC6"/>
<dbReference type="Gene3D" id="1.20.1170.10">
    <property type="match status" value="1"/>
</dbReference>
<dbReference type="EMBL" id="JAVHJO010000005">
    <property type="protein sequence ID" value="KAK6539956.1"/>
    <property type="molecule type" value="Genomic_DNA"/>
</dbReference>
<organism evidence="1 2">
    <name type="scientific">Orbilia ellipsospora</name>
    <dbReference type="NCBI Taxonomy" id="2528407"/>
    <lineage>
        <taxon>Eukaryota</taxon>
        <taxon>Fungi</taxon>
        <taxon>Dikarya</taxon>
        <taxon>Ascomycota</taxon>
        <taxon>Pezizomycotina</taxon>
        <taxon>Orbiliomycetes</taxon>
        <taxon>Orbiliales</taxon>
        <taxon>Orbiliaceae</taxon>
        <taxon>Orbilia</taxon>
    </lineage>
</organism>
<accession>A0AAV9XDC6</accession>
<evidence type="ECO:0000313" key="2">
    <source>
        <dbReference type="Proteomes" id="UP001365542"/>
    </source>
</evidence>
<proteinExistence type="predicted"/>
<keyword evidence="2" id="KW-1185">Reference proteome</keyword>
<evidence type="ECO:0000313" key="1">
    <source>
        <dbReference type="EMBL" id="KAK6539956.1"/>
    </source>
</evidence>
<protein>
    <submittedName>
        <fullName evidence="1">Uncharacterized protein</fullName>
    </submittedName>
</protein>
<reference evidence="1 2" key="1">
    <citation type="submission" date="2019-10" db="EMBL/GenBank/DDBJ databases">
        <authorList>
            <person name="Palmer J.M."/>
        </authorList>
    </citation>
    <scope>NUCLEOTIDE SEQUENCE [LARGE SCALE GENOMIC DNA]</scope>
    <source>
        <strain evidence="1 2">TWF694</strain>
    </source>
</reference>
<gene>
    <name evidence="1" type="ORF">TWF694_008790</name>
</gene>
<dbReference type="Proteomes" id="UP001365542">
    <property type="component" value="Unassembled WGS sequence"/>
</dbReference>
<name>A0AAV9XDC6_9PEZI</name>